<gene>
    <name evidence="2" type="ORF">EET67_16230</name>
</gene>
<protein>
    <submittedName>
        <fullName evidence="2">Virulence factor family protein</fullName>
    </submittedName>
</protein>
<name>A0A432V3K5_9HYPH</name>
<dbReference type="EMBL" id="RKST01000016">
    <property type="protein sequence ID" value="RUM96777.1"/>
    <property type="molecule type" value="Genomic_DNA"/>
</dbReference>
<comment type="caution">
    <text evidence="2">The sequence shown here is derived from an EMBL/GenBank/DDBJ whole genome shotgun (WGS) entry which is preliminary data.</text>
</comment>
<feature type="domain" description="Bacterial virulence" evidence="1">
    <location>
        <begin position="258"/>
        <end position="437"/>
    </location>
</feature>
<dbReference type="Pfam" id="PF06057">
    <property type="entry name" value="VirJ"/>
    <property type="match status" value="1"/>
</dbReference>
<dbReference type="Gene3D" id="3.40.50.1820">
    <property type="entry name" value="alpha/beta hydrolase"/>
    <property type="match status" value="2"/>
</dbReference>
<dbReference type="Proteomes" id="UP000281647">
    <property type="component" value="Unassembled WGS sequence"/>
</dbReference>
<dbReference type="RefSeq" id="WP_128627580.1">
    <property type="nucleotide sequence ID" value="NZ_RKST01000016.1"/>
</dbReference>
<evidence type="ECO:0000313" key="2">
    <source>
        <dbReference type="EMBL" id="RUM96777.1"/>
    </source>
</evidence>
<dbReference type="InterPro" id="IPR010333">
    <property type="entry name" value="VirJ"/>
</dbReference>
<proteinExistence type="predicted"/>
<evidence type="ECO:0000313" key="3">
    <source>
        <dbReference type="Proteomes" id="UP000281647"/>
    </source>
</evidence>
<dbReference type="AlphaFoldDB" id="A0A432V3K5"/>
<dbReference type="InterPro" id="IPR011225">
    <property type="entry name" value="IV_sec_VirJ"/>
</dbReference>
<dbReference type="InterPro" id="IPR029058">
    <property type="entry name" value="AB_hydrolase_fold"/>
</dbReference>
<dbReference type="OrthoDB" id="9807916at2"/>
<sequence length="441" mass="46268">MRPLLAVALLASLIGGLLAYGRWLSNSIIVSSGELDAIPVEGASTRPSSVVIYLSDRTGWSGVDEDLTDALAASGSMVLKVDFASYARRLDGWDGQCLYVVGDLTDLVQLAQKQAGVDTYRMPIVVGRGQGATFAYAAVAGAPANTLGGAVGIDFENSLSLRLPFCPGASSMRLPLGEGYRYAFDRPLPAPVTLLVRQPDAAALAGSSSLRGLNLVPIALGDKPRQAVDAVSAIAKKVSSIDDLPAIDLPSKSPPKAVAVIVSGDGGWRDLDKTIGEWLASQGLHVVGLDAVRYFWTKRTPEALAKDLEKLIAAADPTASLPVLLIGYSFGADTVPFAYGKLSVTVRDRVATIALLAPGQTTSFEITVAGWLGWKDSGFDVVGAMRSLPTHKLVCFWGSEDTESGCPRLGPGFEVVTTSGGHHFDGDYVAIAHRIAATVSK</sequence>
<evidence type="ECO:0000259" key="1">
    <source>
        <dbReference type="Pfam" id="PF06057"/>
    </source>
</evidence>
<accession>A0A432V3K5</accession>
<dbReference type="PIRSF" id="PIRSF029063">
    <property type="entry name" value="IV_sec_VirJ"/>
    <property type="match status" value="1"/>
</dbReference>
<dbReference type="SUPFAM" id="SSF53474">
    <property type="entry name" value="alpha/beta-Hydrolases"/>
    <property type="match status" value="2"/>
</dbReference>
<reference evidence="2 3" key="1">
    <citation type="submission" date="2018-11" db="EMBL/GenBank/DDBJ databases">
        <title>Pseudaminobacter arsenicus sp. nov., an arsenic-resistant bacterium isolated from arsenic-rich aquifers.</title>
        <authorList>
            <person name="Mu Y."/>
        </authorList>
    </citation>
    <scope>NUCLEOTIDE SEQUENCE [LARGE SCALE GENOMIC DNA]</scope>
    <source>
        <strain evidence="2 3">CB3</strain>
    </source>
</reference>
<keyword evidence="3" id="KW-1185">Reference proteome</keyword>
<organism evidence="2 3">
    <name type="scientific">Borborobacter arsenicus</name>
    <dbReference type="NCBI Taxonomy" id="1851146"/>
    <lineage>
        <taxon>Bacteria</taxon>
        <taxon>Pseudomonadati</taxon>
        <taxon>Pseudomonadota</taxon>
        <taxon>Alphaproteobacteria</taxon>
        <taxon>Hyphomicrobiales</taxon>
        <taxon>Phyllobacteriaceae</taxon>
        <taxon>Borborobacter</taxon>
    </lineage>
</organism>